<accession>A0A0D9UW82</accession>
<evidence type="ECO:0000256" key="2">
    <source>
        <dbReference type="ARBA" id="ARBA00022771"/>
    </source>
</evidence>
<keyword evidence="9" id="KW-1185">Reference proteome</keyword>
<protein>
    <recommendedName>
        <fullName evidence="7">SIAH-type domain-containing protein</fullName>
    </recommendedName>
</protein>
<feature type="compositionally biased region" description="Basic residues" evidence="6">
    <location>
        <begin position="59"/>
        <end position="88"/>
    </location>
</feature>
<evidence type="ECO:0000256" key="6">
    <source>
        <dbReference type="SAM" id="MobiDB-lite"/>
    </source>
</evidence>
<dbReference type="HOGENOM" id="CLU_060441_0_0_1"/>
<dbReference type="AlphaFoldDB" id="A0A0D9UW82"/>
<proteinExistence type="predicted"/>
<comment type="function">
    <text evidence="4">E3 ubiquitin-protein ligase that mediates ubiquitination and subsequent proteasomal degradation of target proteins. E3 ubiquitin ligases accept ubiquitin from an E2 ubiquitin-conjugating enzyme in the form of a thioester and then directly transfers the ubiquitin to targeted substrates. It probably triggers the ubiquitin-mediated degradation of different substrates.</text>
</comment>
<dbReference type="EnsemblPlants" id="LPERR01G01410.1">
    <property type="protein sequence ID" value="LPERR01G01410.1"/>
    <property type="gene ID" value="LPERR01G01410"/>
</dbReference>
<evidence type="ECO:0000256" key="1">
    <source>
        <dbReference type="ARBA" id="ARBA00022723"/>
    </source>
</evidence>
<dbReference type="GO" id="GO:0008270">
    <property type="term" value="F:zinc ion binding"/>
    <property type="evidence" value="ECO:0007669"/>
    <property type="project" value="UniProtKB-KW"/>
</dbReference>
<dbReference type="eggNOG" id="KOG3002">
    <property type="taxonomic scope" value="Eukaryota"/>
</dbReference>
<dbReference type="InterPro" id="IPR044286">
    <property type="entry name" value="SINL_plant"/>
</dbReference>
<dbReference type="GO" id="GO:0016567">
    <property type="term" value="P:protein ubiquitination"/>
    <property type="evidence" value="ECO:0007669"/>
    <property type="project" value="UniProtKB-UniPathway"/>
</dbReference>
<reference evidence="8 9" key="1">
    <citation type="submission" date="2012-08" db="EMBL/GenBank/DDBJ databases">
        <title>Oryza genome evolution.</title>
        <authorList>
            <person name="Wing R.A."/>
        </authorList>
    </citation>
    <scope>NUCLEOTIDE SEQUENCE</scope>
</reference>
<feature type="region of interest" description="Disordered" evidence="6">
    <location>
        <begin position="1"/>
        <end position="119"/>
    </location>
</feature>
<keyword evidence="1" id="KW-0479">Metal-binding</keyword>
<dbReference type="UniPathway" id="UPA00143"/>
<dbReference type="PANTHER" id="PTHR46632:SF14">
    <property type="entry name" value="RING-TYPE E3 UBIQUITIN TRANSFERASE"/>
    <property type="match status" value="1"/>
</dbReference>
<dbReference type="STRING" id="77586.A0A0D9UW82"/>
<dbReference type="Gene3D" id="3.30.40.10">
    <property type="entry name" value="Zinc/RING finger domain, C3HC4 (zinc finger)"/>
    <property type="match status" value="1"/>
</dbReference>
<keyword evidence="3" id="KW-0862">Zinc</keyword>
<dbReference type="InterPro" id="IPR013010">
    <property type="entry name" value="Znf_SIAH"/>
</dbReference>
<evidence type="ECO:0000313" key="8">
    <source>
        <dbReference type="EnsemblPlants" id="LPERR01G01410.1"/>
    </source>
</evidence>
<dbReference type="PROSITE" id="PS51081">
    <property type="entry name" value="ZF_SIAH"/>
    <property type="match status" value="1"/>
</dbReference>
<dbReference type="Proteomes" id="UP000032180">
    <property type="component" value="Chromosome 1"/>
</dbReference>
<sequence>MSGGGGGEDDWREAMRRDNTQAAHSPDYSPVGSYSAPSAVHRRRSSRRRHEDEQLYSLHGRRMRSRSRSPRRPSRRARPRSCRSRSRTRSYECEDSRCCSPHSDDHRDEYDDGEGSWYRANPGENEFTVRIDGIGANDGIFQCDECFTMLSSPVYECKNGDVMCGNCYEEGGGEEENQNGEEEEDEGCHQCGTKEIHHAVSRLLRSIRFACKNHRHGCCPAFLPRRDMDAHELACDHGPCFCPIRRCGFSGAADSLCRHLTSRHGWGRLAVTYGAAAVVPVFSPTILRATDDGRVFHLSCSRERGWTVMAMVCIRPENGGGGAAGGEVEEEFRYEVRTACGRIQMQAAVEKTSLRLGMKEAVKARVTVPDEMLLYQGDAVEVCVRKEVA</sequence>
<feature type="compositionally biased region" description="Basic and acidic residues" evidence="6">
    <location>
        <begin position="89"/>
        <end position="109"/>
    </location>
</feature>
<dbReference type="Pfam" id="PF21361">
    <property type="entry name" value="Sina_ZnF"/>
    <property type="match status" value="1"/>
</dbReference>
<dbReference type="InterPro" id="IPR013083">
    <property type="entry name" value="Znf_RING/FYVE/PHD"/>
</dbReference>
<dbReference type="Gramene" id="LPERR01G01410.1">
    <property type="protein sequence ID" value="LPERR01G01410.1"/>
    <property type="gene ID" value="LPERR01G01410"/>
</dbReference>
<reference evidence="9" key="2">
    <citation type="submission" date="2013-12" db="EMBL/GenBank/DDBJ databases">
        <authorList>
            <person name="Yu Y."/>
            <person name="Lee S."/>
            <person name="de Baynast K."/>
            <person name="Wissotski M."/>
            <person name="Liu L."/>
            <person name="Talag J."/>
            <person name="Goicoechea J."/>
            <person name="Angelova A."/>
            <person name="Jetty R."/>
            <person name="Kudrna D."/>
            <person name="Golser W."/>
            <person name="Rivera L."/>
            <person name="Zhang J."/>
            <person name="Wing R."/>
        </authorList>
    </citation>
    <scope>NUCLEOTIDE SEQUENCE</scope>
</reference>
<name>A0A0D9UW82_9ORYZ</name>
<evidence type="ECO:0000256" key="4">
    <source>
        <dbReference type="ARBA" id="ARBA00024004"/>
    </source>
</evidence>
<dbReference type="PANTHER" id="PTHR46632">
    <property type="entry name" value="E3 UBIQUITIN-PROTEIN LIGASE SINA-LIKE 4"/>
    <property type="match status" value="1"/>
</dbReference>
<evidence type="ECO:0000259" key="7">
    <source>
        <dbReference type="PROSITE" id="PS51081"/>
    </source>
</evidence>
<evidence type="ECO:0000256" key="5">
    <source>
        <dbReference type="PROSITE-ProRule" id="PRU00455"/>
    </source>
</evidence>
<keyword evidence="2 5" id="KW-0863">Zinc-finger</keyword>
<feature type="domain" description="SIAH-type" evidence="7">
    <location>
        <begin position="206"/>
        <end position="265"/>
    </location>
</feature>
<evidence type="ECO:0000313" key="9">
    <source>
        <dbReference type="Proteomes" id="UP000032180"/>
    </source>
</evidence>
<dbReference type="SUPFAM" id="SSF49599">
    <property type="entry name" value="TRAF domain-like"/>
    <property type="match status" value="1"/>
</dbReference>
<organism evidence="8 9">
    <name type="scientific">Leersia perrieri</name>
    <dbReference type="NCBI Taxonomy" id="77586"/>
    <lineage>
        <taxon>Eukaryota</taxon>
        <taxon>Viridiplantae</taxon>
        <taxon>Streptophyta</taxon>
        <taxon>Embryophyta</taxon>
        <taxon>Tracheophyta</taxon>
        <taxon>Spermatophyta</taxon>
        <taxon>Magnoliopsida</taxon>
        <taxon>Liliopsida</taxon>
        <taxon>Poales</taxon>
        <taxon>Poaceae</taxon>
        <taxon>BOP clade</taxon>
        <taxon>Oryzoideae</taxon>
        <taxon>Oryzeae</taxon>
        <taxon>Oryzinae</taxon>
        <taxon>Leersia</taxon>
    </lineage>
</organism>
<evidence type="ECO:0000256" key="3">
    <source>
        <dbReference type="ARBA" id="ARBA00022833"/>
    </source>
</evidence>
<reference evidence="8" key="3">
    <citation type="submission" date="2015-04" db="UniProtKB">
        <authorList>
            <consortium name="EnsemblPlants"/>
        </authorList>
    </citation>
    <scope>IDENTIFICATION</scope>
</reference>